<dbReference type="EMBL" id="CCYD01000653">
    <property type="protein sequence ID" value="CEG43318.1"/>
    <property type="molecule type" value="Genomic_DNA"/>
</dbReference>
<sequence length="72" mass="8288">MKQGGRLSAPSTLFRKQCSRLTSASSRDTVQLWTLHSFLVMQRFRLPVVTIYHPVPSIRDLQSTSPKRRFAL</sequence>
<keyword evidence="2" id="KW-1185">Reference proteome</keyword>
<protein>
    <submittedName>
        <fullName evidence="1">Uncharacterized protein</fullName>
    </submittedName>
</protein>
<accession>A0A0P1AQC1</accession>
<evidence type="ECO:0000313" key="1">
    <source>
        <dbReference type="EMBL" id="CEG43318.1"/>
    </source>
</evidence>
<dbReference type="Proteomes" id="UP000054928">
    <property type="component" value="Unassembled WGS sequence"/>
</dbReference>
<dbReference type="GeneID" id="36408576"/>
<name>A0A0P1AQC1_PLAHL</name>
<organism evidence="1 2">
    <name type="scientific">Plasmopara halstedii</name>
    <name type="common">Downy mildew of sunflower</name>
    <dbReference type="NCBI Taxonomy" id="4781"/>
    <lineage>
        <taxon>Eukaryota</taxon>
        <taxon>Sar</taxon>
        <taxon>Stramenopiles</taxon>
        <taxon>Oomycota</taxon>
        <taxon>Peronosporomycetes</taxon>
        <taxon>Peronosporales</taxon>
        <taxon>Peronosporaceae</taxon>
        <taxon>Plasmopara</taxon>
    </lineage>
</organism>
<evidence type="ECO:0000313" key="2">
    <source>
        <dbReference type="Proteomes" id="UP000054928"/>
    </source>
</evidence>
<dbReference type="AlphaFoldDB" id="A0A0P1AQC1"/>
<reference evidence="2" key="1">
    <citation type="submission" date="2014-09" db="EMBL/GenBank/DDBJ databases">
        <authorList>
            <person name="Sharma Rahul"/>
            <person name="Thines Marco"/>
        </authorList>
    </citation>
    <scope>NUCLEOTIDE SEQUENCE [LARGE SCALE GENOMIC DNA]</scope>
</reference>
<proteinExistence type="predicted"/>
<dbReference type="RefSeq" id="XP_024579687.1">
    <property type="nucleotide sequence ID" value="XM_024729296.1"/>
</dbReference>